<name>A0A830F9E6_9EURY</name>
<evidence type="ECO:0000313" key="2">
    <source>
        <dbReference type="Proteomes" id="UP000628840"/>
    </source>
</evidence>
<proteinExistence type="predicted"/>
<gene>
    <name evidence="1" type="ORF">GCM10009037_15230</name>
</gene>
<dbReference type="Pfam" id="PF23956">
    <property type="entry name" value="DUF7285"/>
    <property type="match status" value="1"/>
</dbReference>
<dbReference type="Proteomes" id="UP000628840">
    <property type="component" value="Unassembled WGS sequence"/>
</dbReference>
<organism evidence="1 2">
    <name type="scientific">Halarchaeum grantii</name>
    <dbReference type="NCBI Taxonomy" id="1193105"/>
    <lineage>
        <taxon>Archaea</taxon>
        <taxon>Methanobacteriati</taxon>
        <taxon>Methanobacteriota</taxon>
        <taxon>Stenosarchaea group</taxon>
        <taxon>Halobacteria</taxon>
        <taxon>Halobacteriales</taxon>
        <taxon>Halobacteriaceae</taxon>
    </lineage>
</organism>
<comment type="caution">
    <text evidence="1">The sequence shown here is derived from an EMBL/GenBank/DDBJ whole genome shotgun (WGS) entry which is preliminary data.</text>
</comment>
<reference evidence="1 2" key="1">
    <citation type="journal article" date="2019" name="Int. J. Syst. Evol. Microbiol.">
        <title>The Global Catalogue of Microorganisms (GCM) 10K type strain sequencing project: providing services to taxonomists for standard genome sequencing and annotation.</title>
        <authorList>
            <consortium name="The Broad Institute Genomics Platform"/>
            <consortium name="The Broad Institute Genome Sequencing Center for Infectious Disease"/>
            <person name="Wu L."/>
            <person name="Ma J."/>
        </authorList>
    </citation>
    <scope>NUCLEOTIDE SEQUENCE [LARGE SCALE GENOMIC DNA]</scope>
    <source>
        <strain evidence="1 2">JCM 19585</strain>
    </source>
</reference>
<sequence>MSRSSGRAQVEPTAALAAVLALTAALGVYGVAYAQVPLDAASPAHADAALAHVDGHLGPGPADPAGLAAAVRGVPGTYSMNATLRTATRTWAVGPPRPAARADTAATALPVRVSNATVRPGRLSVVVWR</sequence>
<dbReference type="InterPro" id="IPR055709">
    <property type="entry name" value="DUF7285"/>
</dbReference>
<keyword evidence="2" id="KW-1185">Reference proteome</keyword>
<accession>A0A830F9E6</accession>
<dbReference type="EMBL" id="BMPF01000002">
    <property type="protein sequence ID" value="GGL32542.1"/>
    <property type="molecule type" value="Genomic_DNA"/>
</dbReference>
<evidence type="ECO:0000313" key="1">
    <source>
        <dbReference type="EMBL" id="GGL32542.1"/>
    </source>
</evidence>
<protein>
    <submittedName>
        <fullName evidence="1">Uncharacterized protein</fullName>
    </submittedName>
</protein>
<dbReference type="AlphaFoldDB" id="A0A830F9E6"/>
<dbReference type="RefSeq" id="WP_188883409.1">
    <property type="nucleotide sequence ID" value="NZ_BMPF01000002.1"/>
</dbReference>